<evidence type="ECO:0000313" key="1">
    <source>
        <dbReference type="EMBL" id="TNN70468.1"/>
    </source>
</evidence>
<comment type="caution">
    <text evidence="1">The sequence shown here is derived from an EMBL/GenBank/DDBJ whole genome shotgun (WGS) entry which is preliminary data.</text>
</comment>
<keyword evidence="2" id="KW-1185">Reference proteome</keyword>
<dbReference type="Proteomes" id="UP000314294">
    <property type="component" value="Unassembled WGS sequence"/>
</dbReference>
<proteinExistence type="predicted"/>
<gene>
    <name evidence="1" type="ORF">EYF80_019345</name>
</gene>
<sequence>MGPAKLQMRVSWTDSQQKSGFPAAETKSLYSTKTTWLEGLPVQMSRAERAKAKLVDIAKPLF</sequence>
<dbReference type="AlphaFoldDB" id="A0A4Z2HXS9"/>
<dbReference type="EMBL" id="SRLO01000163">
    <property type="protein sequence ID" value="TNN70468.1"/>
    <property type="molecule type" value="Genomic_DNA"/>
</dbReference>
<accession>A0A4Z2HXS9</accession>
<organism evidence="1 2">
    <name type="scientific">Liparis tanakae</name>
    <name type="common">Tanaka's snailfish</name>
    <dbReference type="NCBI Taxonomy" id="230148"/>
    <lineage>
        <taxon>Eukaryota</taxon>
        <taxon>Metazoa</taxon>
        <taxon>Chordata</taxon>
        <taxon>Craniata</taxon>
        <taxon>Vertebrata</taxon>
        <taxon>Euteleostomi</taxon>
        <taxon>Actinopterygii</taxon>
        <taxon>Neopterygii</taxon>
        <taxon>Teleostei</taxon>
        <taxon>Neoteleostei</taxon>
        <taxon>Acanthomorphata</taxon>
        <taxon>Eupercaria</taxon>
        <taxon>Perciformes</taxon>
        <taxon>Cottioidei</taxon>
        <taxon>Cottales</taxon>
        <taxon>Liparidae</taxon>
        <taxon>Liparis</taxon>
    </lineage>
</organism>
<protein>
    <submittedName>
        <fullName evidence="1">Uncharacterized protein</fullName>
    </submittedName>
</protein>
<evidence type="ECO:0000313" key="2">
    <source>
        <dbReference type="Proteomes" id="UP000314294"/>
    </source>
</evidence>
<name>A0A4Z2HXS9_9TELE</name>
<reference evidence="1 2" key="1">
    <citation type="submission" date="2019-03" db="EMBL/GenBank/DDBJ databases">
        <title>First draft genome of Liparis tanakae, snailfish: a comprehensive survey of snailfish specific genes.</title>
        <authorList>
            <person name="Kim W."/>
            <person name="Song I."/>
            <person name="Jeong J.-H."/>
            <person name="Kim D."/>
            <person name="Kim S."/>
            <person name="Ryu S."/>
            <person name="Song J.Y."/>
            <person name="Lee S.K."/>
        </authorList>
    </citation>
    <scope>NUCLEOTIDE SEQUENCE [LARGE SCALE GENOMIC DNA]</scope>
    <source>
        <tissue evidence="1">Muscle</tissue>
    </source>
</reference>